<dbReference type="FunFam" id="3.40.50.300:FF:000006">
    <property type="entry name" value="DNA-binding transcriptional regulator NtrC"/>
    <property type="match status" value="1"/>
</dbReference>
<dbReference type="GO" id="GO:0005524">
    <property type="term" value="F:ATP binding"/>
    <property type="evidence" value="ECO:0007669"/>
    <property type="project" value="UniProtKB-KW"/>
</dbReference>
<dbReference type="Pfam" id="PF00158">
    <property type="entry name" value="Sigma54_activat"/>
    <property type="match status" value="1"/>
</dbReference>
<dbReference type="InterPro" id="IPR025944">
    <property type="entry name" value="Sigma_54_int_dom_CS"/>
</dbReference>
<evidence type="ECO:0000313" key="9">
    <source>
        <dbReference type="Proteomes" id="UP000075502"/>
    </source>
</evidence>
<dbReference type="AlphaFoldDB" id="A0A150TYM0"/>
<dbReference type="SUPFAM" id="SSF52540">
    <property type="entry name" value="P-loop containing nucleoside triphosphate hydrolases"/>
    <property type="match status" value="1"/>
</dbReference>
<sequence length="439" mass="48334">MDLYPALLKIVRILLSEDDDVRTPELLLGLVIEATGADRGFIVVREGGSYEQRFAVRFDRATISDEERRFSRGLVRQAIETRQIVRLSREADAPRFALIESLEASGASSVLVVPLAHDGEVYGTVYVEYGTRGAGDEALRFVAEFADLAGLFLKRAIEREALRRRTQSLERDLFARHDFQGIVAQDPRMIALLKTIAQVADADATVLIRGETGTGKELVARALHVNSRRRGKPCVTLHTSALPGTVLESELFGHVRGAFTGADRDRVGRVASAQGGTLFLDEVAEIAPDVQAKLLRFLQFGEIQRVGSDRTERVDVRVIAATHQDLPALVEAGRFRRDLYFRLKVIELEIPPLRARAGDIPLLVDHFLRASWKRPGEQPRWTSRAERALREHAYPGNVRELAHAVERACVLATGPVLDVDLLPPDLTASAAAGPAAAGP</sequence>
<dbReference type="GO" id="GO:0006355">
    <property type="term" value="P:regulation of DNA-templated transcription"/>
    <property type="evidence" value="ECO:0007669"/>
    <property type="project" value="InterPro"/>
</dbReference>
<dbReference type="InterPro" id="IPR003018">
    <property type="entry name" value="GAF"/>
</dbReference>
<dbReference type="SMART" id="SM00382">
    <property type="entry name" value="AAA"/>
    <property type="match status" value="1"/>
</dbReference>
<dbReference type="InterPro" id="IPR027417">
    <property type="entry name" value="P-loop_NTPase"/>
</dbReference>
<feature type="domain" description="Sigma-54 factor interaction" evidence="7">
    <location>
        <begin position="182"/>
        <end position="410"/>
    </location>
</feature>
<dbReference type="Proteomes" id="UP000075502">
    <property type="component" value="Unassembled WGS sequence"/>
</dbReference>
<dbReference type="Gene3D" id="3.30.450.40">
    <property type="match status" value="1"/>
</dbReference>
<keyword evidence="3" id="KW-0805">Transcription regulation</keyword>
<dbReference type="PANTHER" id="PTHR32071:SF117">
    <property type="entry name" value="PTS-DEPENDENT DIHYDROXYACETONE KINASE OPERON REGULATORY PROTEIN-RELATED"/>
    <property type="match status" value="1"/>
</dbReference>
<dbReference type="CDD" id="cd00009">
    <property type="entry name" value="AAA"/>
    <property type="match status" value="1"/>
</dbReference>
<dbReference type="Pfam" id="PF01590">
    <property type="entry name" value="GAF"/>
    <property type="match status" value="1"/>
</dbReference>
<proteinExistence type="predicted"/>
<keyword evidence="2" id="KW-0067">ATP-binding</keyword>
<dbReference type="SUPFAM" id="SSF55781">
    <property type="entry name" value="GAF domain-like"/>
    <property type="match status" value="1"/>
</dbReference>
<evidence type="ECO:0000256" key="4">
    <source>
        <dbReference type="ARBA" id="ARBA00023125"/>
    </source>
</evidence>
<dbReference type="InterPro" id="IPR025943">
    <property type="entry name" value="Sigma_54_int_dom_ATP-bd_2"/>
</dbReference>
<dbReference type="GO" id="GO:0003677">
    <property type="term" value="F:DNA binding"/>
    <property type="evidence" value="ECO:0007669"/>
    <property type="project" value="UniProtKB-KW"/>
</dbReference>
<evidence type="ECO:0000256" key="5">
    <source>
        <dbReference type="ARBA" id="ARBA00023159"/>
    </source>
</evidence>
<accession>A0A150TYM0</accession>
<dbReference type="InterPro" id="IPR058031">
    <property type="entry name" value="AAA_lid_NorR"/>
</dbReference>
<dbReference type="Pfam" id="PF25601">
    <property type="entry name" value="AAA_lid_14"/>
    <property type="match status" value="1"/>
</dbReference>
<organism evidence="8 9">
    <name type="scientific">Sorangium cellulosum</name>
    <name type="common">Polyangium cellulosum</name>
    <dbReference type="NCBI Taxonomy" id="56"/>
    <lineage>
        <taxon>Bacteria</taxon>
        <taxon>Pseudomonadati</taxon>
        <taxon>Myxococcota</taxon>
        <taxon>Polyangia</taxon>
        <taxon>Polyangiales</taxon>
        <taxon>Polyangiaceae</taxon>
        <taxon>Sorangium</taxon>
    </lineage>
</organism>
<dbReference type="PANTHER" id="PTHR32071">
    <property type="entry name" value="TRANSCRIPTIONAL REGULATORY PROTEIN"/>
    <property type="match status" value="1"/>
</dbReference>
<reference evidence="8 9" key="1">
    <citation type="submission" date="2014-02" db="EMBL/GenBank/DDBJ databases">
        <title>The small core and large imbalanced accessory genome model reveals a collaborative survival strategy of Sorangium cellulosum strains in nature.</title>
        <authorList>
            <person name="Han K."/>
            <person name="Peng R."/>
            <person name="Blom J."/>
            <person name="Li Y.-Z."/>
        </authorList>
    </citation>
    <scope>NUCLEOTIDE SEQUENCE [LARGE SCALE GENOMIC DNA]</scope>
    <source>
        <strain evidence="8 9">So0007-03</strain>
    </source>
</reference>
<dbReference type="Gene3D" id="1.10.8.60">
    <property type="match status" value="1"/>
</dbReference>
<keyword evidence="4" id="KW-0238">DNA-binding</keyword>
<dbReference type="Gene3D" id="3.40.50.300">
    <property type="entry name" value="P-loop containing nucleotide triphosphate hydrolases"/>
    <property type="match status" value="1"/>
</dbReference>
<name>A0A150TYM0_SORCE</name>
<dbReference type="EMBL" id="JEME01000625">
    <property type="protein sequence ID" value="KYG09588.1"/>
    <property type="molecule type" value="Genomic_DNA"/>
</dbReference>
<dbReference type="PROSITE" id="PS00688">
    <property type="entry name" value="SIGMA54_INTERACT_3"/>
    <property type="match status" value="1"/>
</dbReference>
<keyword evidence="6" id="KW-0804">Transcription</keyword>
<evidence type="ECO:0000256" key="1">
    <source>
        <dbReference type="ARBA" id="ARBA00022741"/>
    </source>
</evidence>
<keyword evidence="5" id="KW-0010">Activator</keyword>
<evidence type="ECO:0000256" key="6">
    <source>
        <dbReference type="ARBA" id="ARBA00023163"/>
    </source>
</evidence>
<gene>
    <name evidence="8" type="ORF">BE21_17055</name>
</gene>
<evidence type="ECO:0000256" key="2">
    <source>
        <dbReference type="ARBA" id="ARBA00022840"/>
    </source>
</evidence>
<dbReference type="SMART" id="SM00065">
    <property type="entry name" value="GAF"/>
    <property type="match status" value="1"/>
</dbReference>
<keyword evidence="1" id="KW-0547">Nucleotide-binding</keyword>
<comment type="caution">
    <text evidence="8">The sequence shown here is derived from an EMBL/GenBank/DDBJ whole genome shotgun (WGS) entry which is preliminary data.</text>
</comment>
<dbReference type="InterPro" id="IPR029016">
    <property type="entry name" value="GAF-like_dom_sf"/>
</dbReference>
<evidence type="ECO:0000259" key="7">
    <source>
        <dbReference type="PROSITE" id="PS50045"/>
    </source>
</evidence>
<dbReference type="InterPro" id="IPR002078">
    <property type="entry name" value="Sigma_54_int"/>
</dbReference>
<protein>
    <submittedName>
        <fullName evidence="8">Fis family transcriptional regulator</fullName>
    </submittedName>
</protein>
<dbReference type="PROSITE" id="PS50045">
    <property type="entry name" value="SIGMA54_INTERACT_4"/>
    <property type="match status" value="1"/>
</dbReference>
<dbReference type="InterPro" id="IPR025662">
    <property type="entry name" value="Sigma_54_int_dom_ATP-bd_1"/>
</dbReference>
<dbReference type="InterPro" id="IPR003593">
    <property type="entry name" value="AAA+_ATPase"/>
</dbReference>
<evidence type="ECO:0000256" key="3">
    <source>
        <dbReference type="ARBA" id="ARBA00023015"/>
    </source>
</evidence>
<dbReference type="PROSITE" id="PS00676">
    <property type="entry name" value="SIGMA54_INTERACT_2"/>
    <property type="match status" value="1"/>
</dbReference>
<dbReference type="PROSITE" id="PS00675">
    <property type="entry name" value="SIGMA54_INTERACT_1"/>
    <property type="match status" value="1"/>
</dbReference>
<feature type="non-terminal residue" evidence="8">
    <location>
        <position position="439"/>
    </location>
</feature>
<evidence type="ECO:0000313" key="8">
    <source>
        <dbReference type="EMBL" id="KYG09588.1"/>
    </source>
</evidence>